<dbReference type="InterPro" id="IPR050186">
    <property type="entry name" value="TPT_transporter"/>
</dbReference>
<dbReference type="EMBL" id="CAJNDS010002361">
    <property type="protein sequence ID" value="CAE7449032.1"/>
    <property type="molecule type" value="Genomic_DNA"/>
</dbReference>
<keyword evidence="4 5" id="KW-0472">Membrane</keyword>
<dbReference type="AlphaFoldDB" id="A0A812RQP9"/>
<dbReference type="Proteomes" id="UP000604046">
    <property type="component" value="Unassembled WGS sequence"/>
</dbReference>
<keyword evidence="8" id="KW-1185">Reference proteome</keyword>
<evidence type="ECO:0000256" key="4">
    <source>
        <dbReference type="ARBA" id="ARBA00023136"/>
    </source>
</evidence>
<proteinExistence type="predicted"/>
<evidence type="ECO:0000313" key="7">
    <source>
        <dbReference type="EMBL" id="CAE7449032.1"/>
    </source>
</evidence>
<comment type="subcellular location">
    <subcellularLocation>
        <location evidence="1">Membrane</location>
        <topology evidence="1">Multi-pass membrane protein</topology>
    </subcellularLocation>
</comment>
<keyword evidence="2 5" id="KW-0812">Transmembrane</keyword>
<accession>A0A812RQP9</accession>
<organism evidence="7 8">
    <name type="scientific">Symbiodinium natans</name>
    <dbReference type="NCBI Taxonomy" id="878477"/>
    <lineage>
        <taxon>Eukaryota</taxon>
        <taxon>Sar</taxon>
        <taxon>Alveolata</taxon>
        <taxon>Dinophyceae</taxon>
        <taxon>Suessiales</taxon>
        <taxon>Symbiodiniaceae</taxon>
        <taxon>Symbiodinium</taxon>
    </lineage>
</organism>
<dbReference type="GO" id="GO:0016020">
    <property type="term" value="C:membrane"/>
    <property type="evidence" value="ECO:0007669"/>
    <property type="project" value="UniProtKB-SubCell"/>
</dbReference>
<feature type="transmembrane region" description="Helical" evidence="5">
    <location>
        <begin position="247"/>
        <end position="268"/>
    </location>
</feature>
<dbReference type="InterPro" id="IPR037185">
    <property type="entry name" value="EmrE-like"/>
</dbReference>
<sequence>MRQLPASLSSIPEVLPEHFRECRAMTVSKGPEVALLERSVKGFATNGKPVDGVHVDRGTALLQEQWSKTISAAGYVMSSLAMTSLTKYAASAWKFPGSSLLLLVECWATVGALCAYQGGYQPWSRRVLRHLPLATLAKALNMYLSFIAMRRTSLPVYNILKRLQPVYAMIQDRYIRGTCPNSLECLGVVLISAGTVVTGLGDLDFDLVGYMLALMAAGCQSLYLVLARNAQDKAELSSMDLVFYTAFYNSVLFVPLTVLELPSIALFLQGPGEVWNLMEFLLPYVLMGAVLNFTTFWCTAENSPLATAVAGTSKGILSTVVGMLLFGAHLTVLGWIGLAASTMGGFVYSLAHSRSSKDSKLKSSKRTS</sequence>
<evidence type="ECO:0000259" key="6">
    <source>
        <dbReference type="Pfam" id="PF03151"/>
    </source>
</evidence>
<gene>
    <name evidence="7" type="primary">UTR7</name>
    <name evidence="7" type="ORF">SNAT2548_LOCUS24527</name>
</gene>
<protein>
    <submittedName>
        <fullName evidence="7">UTR7 protein</fullName>
    </submittedName>
</protein>
<evidence type="ECO:0000256" key="1">
    <source>
        <dbReference type="ARBA" id="ARBA00004141"/>
    </source>
</evidence>
<feature type="transmembrane region" description="Helical" evidence="5">
    <location>
        <begin position="207"/>
        <end position="226"/>
    </location>
</feature>
<dbReference type="OrthoDB" id="417037at2759"/>
<evidence type="ECO:0000256" key="5">
    <source>
        <dbReference type="SAM" id="Phobius"/>
    </source>
</evidence>
<evidence type="ECO:0000256" key="3">
    <source>
        <dbReference type="ARBA" id="ARBA00022989"/>
    </source>
</evidence>
<feature type="transmembrane region" description="Helical" evidence="5">
    <location>
        <begin position="332"/>
        <end position="351"/>
    </location>
</feature>
<dbReference type="InterPro" id="IPR004853">
    <property type="entry name" value="Sugar_P_trans_dom"/>
</dbReference>
<evidence type="ECO:0000313" key="8">
    <source>
        <dbReference type="Proteomes" id="UP000604046"/>
    </source>
</evidence>
<feature type="transmembrane region" description="Helical" evidence="5">
    <location>
        <begin position="305"/>
        <end position="326"/>
    </location>
</feature>
<reference evidence="7" key="1">
    <citation type="submission" date="2021-02" db="EMBL/GenBank/DDBJ databases">
        <authorList>
            <person name="Dougan E. K."/>
            <person name="Rhodes N."/>
            <person name="Thang M."/>
            <person name="Chan C."/>
        </authorList>
    </citation>
    <scope>NUCLEOTIDE SEQUENCE</scope>
</reference>
<evidence type="ECO:0000256" key="2">
    <source>
        <dbReference type="ARBA" id="ARBA00022692"/>
    </source>
</evidence>
<dbReference type="Pfam" id="PF03151">
    <property type="entry name" value="TPT"/>
    <property type="match status" value="1"/>
</dbReference>
<comment type="caution">
    <text evidence="7">The sequence shown here is derived from an EMBL/GenBank/DDBJ whole genome shotgun (WGS) entry which is preliminary data.</text>
</comment>
<feature type="domain" description="Sugar phosphate transporter" evidence="6">
    <location>
        <begin position="122"/>
        <end position="349"/>
    </location>
</feature>
<name>A0A812RQP9_9DINO</name>
<dbReference type="PANTHER" id="PTHR11132">
    <property type="entry name" value="SOLUTE CARRIER FAMILY 35"/>
    <property type="match status" value="1"/>
</dbReference>
<keyword evidence="3 5" id="KW-1133">Transmembrane helix</keyword>
<dbReference type="SUPFAM" id="SSF103481">
    <property type="entry name" value="Multidrug resistance efflux transporter EmrE"/>
    <property type="match status" value="1"/>
</dbReference>
<feature type="transmembrane region" description="Helical" evidence="5">
    <location>
        <begin position="280"/>
        <end position="298"/>
    </location>
</feature>